<feature type="transmembrane region" description="Helical" evidence="1">
    <location>
        <begin position="230"/>
        <end position="256"/>
    </location>
</feature>
<keyword evidence="1" id="KW-1133">Transmembrane helix</keyword>
<dbReference type="InterPro" id="IPR029044">
    <property type="entry name" value="Nucleotide-diphossugar_trans"/>
</dbReference>
<reference evidence="3" key="1">
    <citation type="submission" date="2022-07" db="EMBL/GenBank/DDBJ databases">
        <title>Bombella genomes.</title>
        <authorList>
            <person name="Harer L."/>
            <person name="Styblova S."/>
            <person name="Ehrmann M."/>
        </authorList>
    </citation>
    <scope>NUCLEOTIDE SEQUENCE</scope>
    <source>
        <strain evidence="3">TMW 2.2559</strain>
    </source>
</reference>
<evidence type="ECO:0000313" key="4">
    <source>
        <dbReference type="Proteomes" id="UP001165633"/>
    </source>
</evidence>
<evidence type="ECO:0000259" key="2">
    <source>
        <dbReference type="Pfam" id="PF00535"/>
    </source>
</evidence>
<evidence type="ECO:0000313" key="3">
    <source>
        <dbReference type="EMBL" id="MCX5616488.1"/>
    </source>
</evidence>
<dbReference type="Proteomes" id="UP001165633">
    <property type="component" value="Unassembled WGS sequence"/>
</dbReference>
<evidence type="ECO:0000256" key="1">
    <source>
        <dbReference type="SAM" id="Phobius"/>
    </source>
</evidence>
<sequence>MDFENIKVAVLIPCYNEGTTVGRVVEEFARYMPEADIYVYDNNSTDRTAEVARAAGAIVRTERMQGKGYVVRRMFSDIEADFYILIDGDETYEAEAAPKLLALAYENGLDMVNGARVTDRKAAYRLGHVLGNRMLTGLVTMIFGRRLSDMLSGYRVFSKRFVKSFPALSQGFETETEFTIHALELGLPVGEMKTAYVERPPGSVSKLSTYKDGIRILCTIIQIVKLEKPFMLFSSVAFVLFMLGIVLGIPVVSFYLRHGLVPRLPTALLATALVLLSFLSFVCGLILDTIAIARKEQKRLTYLSYPAVFSDKH</sequence>
<dbReference type="PANTHER" id="PTHR48090:SF7">
    <property type="entry name" value="RFBJ PROTEIN"/>
    <property type="match status" value="1"/>
</dbReference>
<dbReference type="Pfam" id="PF00535">
    <property type="entry name" value="Glycos_transf_2"/>
    <property type="match status" value="1"/>
</dbReference>
<keyword evidence="1" id="KW-0812">Transmembrane</keyword>
<gene>
    <name evidence="3" type="ORF">NQF87_05815</name>
</gene>
<dbReference type="Gene3D" id="3.90.550.10">
    <property type="entry name" value="Spore Coat Polysaccharide Biosynthesis Protein SpsA, Chain A"/>
    <property type="match status" value="1"/>
</dbReference>
<dbReference type="PANTHER" id="PTHR48090">
    <property type="entry name" value="UNDECAPRENYL-PHOSPHATE 4-DEOXY-4-FORMAMIDO-L-ARABINOSE TRANSFERASE-RELATED"/>
    <property type="match status" value="1"/>
</dbReference>
<proteinExistence type="predicted"/>
<dbReference type="CDD" id="cd04179">
    <property type="entry name" value="DPM_DPG-synthase_like"/>
    <property type="match status" value="1"/>
</dbReference>
<name>A0ABT3WCR5_9PROT</name>
<feature type="domain" description="Glycosyltransferase 2-like" evidence="2">
    <location>
        <begin position="10"/>
        <end position="160"/>
    </location>
</feature>
<dbReference type="EMBL" id="JANIDV010000003">
    <property type="protein sequence ID" value="MCX5616488.1"/>
    <property type="molecule type" value="Genomic_DNA"/>
</dbReference>
<dbReference type="InterPro" id="IPR050256">
    <property type="entry name" value="Glycosyltransferase_2"/>
</dbReference>
<accession>A0ABT3WCR5</accession>
<feature type="transmembrane region" description="Helical" evidence="1">
    <location>
        <begin position="268"/>
        <end position="293"/>
    </location>
</feature>
<dbReference type="RefSeq" id="WP_266127478.1">
    <property type="nucleotide sequence ID" value="NZ_JANIDV010000003.1"/>
</dbReference>
<organism evidence="3 4">
    <name type="scientific">Bombella dulcis</name>
    <dbReference type="NCBI Taxonomy" id="2967339"/>
    <lineage>
        <taxon>Bacteria</taxon>
        <taxon>Pseudomonadati</taxon>
        <taxon>Pseudomonadota</taxon>
        <taxon>Alphaproteobacteria</taxon>
        <taxon>Acetobacterales</taxon>
        <taxon>Acetobacteraceae</taxon>
        <taxon>Bombella</taxon>
    </lineage>
</organism>
<comment type="caution">
    <text evidence="3">The sequence shown here is derived from an EMBL/GenBank/DDBJ whole genome shotgun (WGS) entry which is preliminary data.</text>
</comment>
<protein>
    <submittedName>
        <fullName evidence="3">Glycosyltransferase family 2 protein</fullName>
    </submittedName>
</protein>
<dbReference type="SUPFAM" id="SSF53448">
    <property type="entry name" value="Nucleotide-diphospho-sugar transferases"/>
    <property type="match status" value="1"/>
</dbReference>
<keyword evidence="4" id="KW-1185">Reference proteome</keyword>
<dbReference type="InterPro" id="IPR001173">
    <property type="entry name" value="Glyco_trans_2-like"/>
</dbReference>
<keyword evidence="1" id="KW-0472">Membrane</keyword>